<evidence type="ECO:0000256" key="8">
    <source>
        <dbReference type="RuleBase" id="RU280814"/>
    </source>
</evidence>
<feature type="region of interest" description="Disordered" evidence="9">
    <location>
        <begin position="1"/>
        <end position="41"/>
    </location>
</feature>
<dbReference type="PANTHER" id="PTHR12308:SF73">
    <property type="entry name" value="ANOCTAMIN"/>
    <property type="match status" value="1"/>
</dbReference>
<keyword evidence="13" id="KW-1185">Reference proteome</keyword>
<evidence type="ECO:0000313" key="12">
    <source>
        <dbReference type="EMBL" id="WAQ99003.1"/>
    </source>
</evidence>
<feature type="domain" description="Anoctamin transmembrane" evidence="10">
    <location>
        <begin position="314"/>
        <end position="479"/>
    </location>
</feature>
<organism evidence="12 13">
    <name type="scientific">Mya arenaria</name>
    <name type="common">Soft-shell clam</name>
    <dbReference type="NCBI Taxonomy" id="6604"/>
    <lineage>
        <taxon>Eukaryota</taxon>
        <taxon>Metazoa</taxon>
        <taxon>Spiralia</taxon>
        <taxon>Lophotrochozoa</taxon>
        <taxon>Mollusca</taxon>
        <taxon>Bivalvia</taxon>
        <taxon>Autobranchia</taxon>
        <taxon>Heteroconchia</taxon>
        <taxon>Euheterodonta</taxon>
        <taxon>Imparidentia</taxon>
        <taxon>Neoheterodontei</taxon>
        <taxon>Myida</taxon>
        <taxon>Myoidea</taxon>
        <taxon>Myidae</taxon>
        <taxon>Mya</taxon>
    </lineage>
</organism>
<feature type="domain" description="Anoctamin dimerisation" evidence="11">
    <location>
        <begin position="66"/>
        <end position="311"/>
    </location>
</feature>
<keyword evidence="4 8" id="KW-0812">Transmembrane</keyword>
<evidence type="ECO:0000256" key="5">
    <source>
        <dbReference type="ARBA" id="ARBA00022989"/>
    </source>
</evidence>
<feature type="domain" description="Anoctamin transmembrane" evidence="10">
    <location>
        <begin position="524"/>
        <end position="638"/>
    </location>
</feature>
<keyword evidence="6 8" id="KW-0472">Membrane</keyword>
<protein>
    <recommendedName>
        <fullName evidence="8">Anoctamin</fullName>
    </recommendedName>
</protein>
<keyword evidence="5 8" id="KW-1133">Transmembrane helix</keyword>
<evidence type="ECO:0000256" key="1">
    <source>
        <dbReference type="ARBA" id="ARBA00004651"/>
    </source>
</evidence>
<name>A0ABY7DPG6_MYAAR</name>
<proteinExistence type="inferred from homology"/>
<comment type="similarity">
    <text evidence="2 8">Belongs to the anoctamin family.</text>
</comment>
<sequence length="681" mass="79337">MSHKNNVAPWEDVDDKPSNGWKKNPNREKTETEITMRKPKKLSAKQKFIRAARFDAFYKQLGSKCKDEHKRIDLVLAYPKEDKTFLEKADEDEIEDYEKRNSLREKFEEAMKEDGLQKQSVVIGDNVYIRIHCPFRRLCQEAERVSLEMPLNGCESDNKEDNTPINRWIKKKFRTDNEVDYISAPFKMDNIHIFEDYDDPSNFFRPAMRSLLVDHMLINIDLRHLGETGFKKGKNKGKKQAWDETRGGLDYMMMEKVYTEKFVLHEESAYHPDMSKEDKKKLPKDDETLKHDPRLDLTLTWPKSFFKFQPLWKIRNYFGEKIGMYFAWTGVLISTLWLPTLFGFAVFLYGLVESSTLTDLFVNIKGSFDNDWDVDQFEENEPDRPEFYGTKERIDPVTNEVDWYYPFKKRAWKICLSTGTLLFMVCIVIISVVGVIVYRVIATVDYCPGLPASECLFISTLLSSIMNAVSILILGRIYDYRLDTGMFGNDKYTDNCEGTCMSQLSFQILVLMITKPLPKFATDLFAASFPLAPLLAILFLMIDIRVDAWRMLWVNQRPQAIIAEDIGTWFVILNFLNFCGVVSNAFLIAFTSTWGSKYSTADKLWIVIGFEHIVFSVKFLVAYMIPDVPGSVALARRKKRFQIQKKMAEEALKDKEMPQSKNFTHGKNSLEVIIFRIHLYF</sequence>
<evidence type="ECO:0000256" key="2">
    <source>
        <dbReference type="ARBA" id="ARBA00009671"/>
    </source>
</evidence>
<feature type="transmembrane region" description="Helical" evidence="8">
    <location>
        <begin position="325"/>
        <end position="352"/>
    </location>
</feature>
<evidence type="ECO:0000256" key="3">
    <source>
        <dbReference type="ARBA" id="ARBA00022475"/>
    </source>
</evidence>
<dbReference type="InterPro" id="IPR007632">
    <property type="entry name" value="Anoctamin"/>
</dbReference>
<feature type="transmembrane region" description="Helical" evidence="8">
    <location>
        <begin position="524"/>
        <end position="546"/>
    </location>
</feature>
<feature type="transmembrane region" description="Helical" evidence="8">
    <location>
        <begin position="414"/>
        <end position="441"/>
    </location>
</feature>
<comment type="subcellular location">
    <subcellularLocation>
        <location evidence="1">Cell membrane</location>
        <topology evidence="1">Multi-pass membrane protein</topology>
    </subcellularLocation>
    <subcellularLocation>
        <location evidence="8">Membrane</location>
        <topology evidence="8">Multi-pass membrane protein</topology>
    </subcellularLocation>
</comment>
<evidence type="ECO:0000256" key="4">
    <source>
        <dbReference type="ARBA" id="ARBA00022692"/>
    </source>
</evidence>
<feature type="transmembrane region" description="Helical" evidence="8">
    <location>
        <begin position="456"/>
        <end position="478"/>
    </location>
</feature>
<keyword evidence="7" id="KW-0325">Glycoprotein</keyword>
<evidence type="ECO:0000313" key="13">
    <source>
        <dbReference type="Proteomes" id="UP001164746"/>
    </source>
</evidence>
<evidence type="ECO:0000259" key="10">
    <source>
        <dbReference type="Pfam" id="PF04547"/>
    </source>
</evidence>
<evidence type="ECO:0000256" key="6">
    <source>
        <dbReference type="ARBA" id="ARBA00023136"/>
    </source>
</evidence>
<comment type="caution">
    <text evidence="8">Lacks conserved residue(s) required for the propagation of feature annotation.</text>
</comment>
<keyword evidence="3" id="KW-1003">Cell membrane</keyword>
<feature type="transmembrane region" description="Helical" evidence="8">
    <location>
        <begin position="566"/>
        <end position="592"/>
    </location>
</feature>
<feature type="transmembrane region" description="Helical" evidence="8">
    <location>
        <begin position="604"/>
        <end position="625"/>
    </location>
</feature>
<feature type="compositionally biased region" description="Basic and acidic residues" evidence="9">
    <location>
        <begin position="25"/>
        <end position="36"/>
    </location>
</feature>
<dbReference type="EMBL" id="CP111014">
    <property type="protein sequence ID" value="WAQ99003.1"/>
    <property type="molecule type" value="Genomic_DNA"/>
</dbReference>
<evidence type="ECO:0000256" key="7">
    <source>
        <dbReference type="ARBA" id="ARBA00023180"/>
    </source>
</evidence>
<dbReference type="InterPro" id="IPR032394">
    <property type="entry name" value="Anoct_dimer"/>
</dbReference>
<feature type="non-terminal residue" evidence="12">
    <location>
        <position position="681"/>
    </location>
</feature>
<gene>
    <name evidence="12" type="ORF">MAR_023376</name>
</gene>
<dbReference type="Pfam" id="PF04547">
    <property type="entry name" value="Anoctamin"/>
    <property type="match status" value="2"/>
</dbReference>
<dbReference type="Proteomes" id="UP001164746">
    <property type="component" value="Chromosome 3"/>
</dbReference>
<evidence type="ECO:0000259" key="11">
    <source>
        <dbReference type="Pfam" id="PF16178"/>
    </source>
</evidence>
<accession>A0ABY7DPG6</accession>
<reference evidence="12" key="1">
    <citation type="submission" date="2022-11" db="EMBL/GenBank/DDBJ databases">
        <title>Centuries of genome instability and evolution in soft-shell clam transmissible cancer (bioRxiv).</title>
        <authorList>
            <person name="Hart S.F.M."/>
            <person name="Yonemitsu M.A."/>
            <person name="Giersch R.M."/>
            <person name="Beal B.F."/>
            <person name="Arriagada G."/>
            <person name="Davis B.W."/>
            <person name="Ostrander E.A."/>
            <person name="Goff S.P."/>
            <person name="Metzger M.J."/>
        </authorList>
    </citation>
    <scope>NUCLEOTIDE SEQUENCE</scope>
    <source>
        <strain evidence="12">MELC-2E11</strain>
        <tissue evidence="12">Siphon/mantle</tissue>
    </source>
</reference>
<evidence type="ECO:0000256" key="9">
    <source>
        <dbReference type="SAM" id="MobiDB-lite"/>
    </source>
</evidence>
<dbReference type="PANTHER" id="PTHR12308">
    <property type="entry name" value="ANOCTAMIN"/>
    <property type="match status" value="1"/>
</dbReference>
<dbReference type="InterPro" id="IPR049452">
    <property type="entry name" value="Anoctamin_TM"/>
</dbReference>
<dbReference type="Pfam" id="PF16178">
    <property type="entry name" value="Anoct_dimer"/>
    <property type="match status" value="1"/>
</dbReference>